<name>A0A7S7NWI8_PALFE</name>
<protein>
    <submittedName>
        <fullName evidence="6">Sulfatase-like hydrolase/transferase</fullName>
    </submittedName>
</protein>
<dbReference type="RefSeq" id="WP_194452724.1">
    <property type="nucleotide sequence ID" value="NZ_CP063849.1"/>
</dbReference>
<dbReference type="InterPro" id="IPR024607">
    <property type="entry name" value="Sulfatase_CS"/>
</dbReference>
<comment type="similarity">
    <text evidence="1">Belongs to the sulfatase family.</text>
</comment>
<proteinExistence type="inferred from homology"/>
<keyword evidence="4" id="KW-0106">Calcium</keyword>
<dbReference type="KEGG" id="pfer:IRI77_14315"/>
<dbReference type="GO" id="GO:0016740">
    <property type="term" value="F:transferase activity"/>
    <property type="evidence" value="ECO:0007669"/>
    <property type="project" value="UniProtKB-KW"/>
</dbReference>
<keyword evidence="3 6" id="KW-0378">Hydrolase</keyword>
<dbReference type="EMBL" id="CP063849">
    <property type="protein sequence ID" value="QOY91069.1"/>
    <property type="molecule type" value="Genomic_DNA"/>
</dbReference>
<dbReference type="GO" id="GO:0004065">
    <property type="term" value="F:arylsulfatase activity"/>
    <property type="evidence" value="ECO:0007669"/>
    <property type="project" value="TreeGrafter"/>
</dbReference>
<reference evidence="6 7" key="1">
    <citation type="submission" date="2020-10" db="EMBL/GenBank/DDBJ databases">
        <title>Complete genome sequence of Paludibaculum fermentans P105T, a facultatively anaerobic acidobacterium capable of dissimilatory Fe(III) reduction.</title>
        <authorList>
            <person name="Dedysh S.N."/>
            <person name="Beletsky A.V."/>
            <person name="Kulichevskaya I.S."/>
            <person name="Mardanov A.V."/>
            <person name="Ravin N.V."/>
        </authorList>
    </citation>
    <scope>NUCLEOTIDE SEQUENCE [LARGE SCALE GENOMIC DNA]</scope>
    <source>
        <strain evidence="6 7">P105</strain>
    </source>
</reference>
<dbReference type="Proteomes" id="UP000593892">
    <property type="component" value="Chromosome"/>
</dbReference>
<accession>A0A7S7NWI8</accession>
<dbReference type="AlphaFoldDB" id="A0A7S7NWI8"/>
<dbReference type="PROSITE" id="PS00523">
    <property type="entry name" value="SULFATASE_1"/>
    <property type="match status" value="1"/>
</dbReference>
<dbReference type="InterPro" id="IPR000917">
    <property type="entry name" value="Sulfatase_N"/>
</dbReference>
<evidence type="ECO:0000259" key="5">
    <source>
        <dbReference type="Pfam" id="PF00884"/>
    </source>
</evidence>
<organism evidence="6 7">
    <name type="scientific">Paludibaculum fermentans</name>
    <dbReference type="NCBI Taxonomy" id="1473598"/>
    <lineage>
        <taxon>Bacteria</taxon>
        <taxon>Pseudomonadati</taxon>
        <taxon>Acidobacteriota</taxon>
        <taxon>Terriglobia</taxon>
        <taxon>Bryobacterales</taxon>
        <taxon>Bryobacteraceae</taxon>
        <taxon>Paludibaculum</taxon>
    </lineage>
</organism>
<evidence type="ECO:0000256" key="2">
    <source>
        <dbReference type="ARBA" id="ARBA00022723"/>
    </source>
</evidence>
<feature type="domain" description="Sulfatase N-terminal" evidence="5">
    <location>
        <begin position="31"/>
        <end position="348"/>
    </location>
</feature>
<dbReference type="Pfam" id="PF00884">
    <property type="entry name" value="Sulfatase"/>
    <property type="match status" value="1"/>
</dbReference>
<dbReference type="PANTHER" id="PTHR42693:SF33">
    <property type="entry name" value="ARYLSULFATASE"/>
    <property type="match status" value="1"/>
</dbReference>
<evidence type="ECO:0000313" key="7">
    <source>
        <dbReference type="Proteomes" id="UP000593892"/>
    </source>
</evidence>
<keyword evidence="7" id="KW-1185">Reference proteome</keyword>
<sequence length="456" mass="50373">MPDQLSRRALLGSAVTALEVSAQRPAPAGKPNIIVMMFDDLGVRDFGFLGARDLQTPNIDKLAAGGTTFTNWYSCAPVCAPARGALMTGRYPLRNGVSGNGRPLPPSEKTIATVLKSGGYNTGLCGKWHLGSTPETVPNAHGFDSFYGFLEGCVDYYSHRFYWGEPKRANFHDLWRNRQEIFEDGRYLTERIGEEAVGFIRQRRQQPFFLYTAFNAVHYPMHAPQKYLDRFPNLPPERRMYAAMLSAADDQIGAMVSALESTGQRERTLLFLVGDNGATTERRAGLGQNLASAGHNLPFRGYKFSTFDGGMHVPALMNWPGHIPAGKQLSQLALTADILPTICHAAGVDPPADRKLDGKNLWPILTAGAASQHEFIAWAEGPQLAIRKGKWKLVLNGVTHDGTPEGQKPLEGEDAVFLSNLEVDPGESRNLRRENPVVVDELQTVLMRWRKEVETQ</sequence>
<evidence type="ECO:0000256" key="3">
    <source>
        <dbReference type="ARBA" id="ARBA00022801"/>
    </source>
</evidence>
<dbReference type="InterPro" id="IPR017850">
    <property type="entry name" value="Alkaline_phosphatase_core_sf"/>
</dbReference>
<gene>
    <name evidence="6" type="ORF">IRI77_14315</name>
</gene>
<keyword evidence="2" id="KW-0479">Metal-binding</keyword>
<dbReference type="Gene3D" id="3.40.720.10">
    <property type="entry name" value="Alkaline Phosphatase, subunit A"/>
    <property type="match status" value="1"/>
</dbReference>
<keyword evidence="6" id="KW-0808">Transferase</keyword>
<dbReference type="InterPro" id="IPR050738">
    <property type="entry name" value="Sulfatase"/>
</dbReference>
<evidence type="ECO:0000313" key="6">
    <source>
        <dbReference type="EMBL" id="QOY91069.1"/>
    </source>
</evidence>
<dbReference type="Gene3D" id="3.30.1120.10">
    <property type="match status" value="1"/>
</dbReference>
<evidence type="ECO:0000256" key="4">
    <source>
        <dbReference type="ARBA" id="ARBA00022837"/>
    </source>
</evidence>
<evidence type="ECO:0000256" key="1">
    <source>
        <dbReference type="ARBA" id="ARBA00008779"/>
    </source>
</evidence>
<dbReference type="PANTHER" id="PTHR42693">
    <property type="entry name" value="ARYLSULFATASE FAMILY MEMBER"/>
    <property type="match status" value="1"/>
</dbReference>
<dbReference type="SUPFAM" id="SSF53649">
    <property type="entry name" value="Alkaline phosphatase-like"/>
    <property type="match status" value="1"/>
</dbReference>
<dbReference type="GO" id="GO:0046872">
    <property type="term" value="F:metal ion binding"/>
    <property type="evidence" value="ECO:0007669"/>
    <property type="project" value="UniProtKB-KW"/>
</dbReference>